<feature type="non-terminal residue" evidence="7">
    <location>
        <position position="1"/>
    </location>
</feature>
<organism evidence="7">
    <name type="scientific">marine sediment metagenome</name>
    <dbReference type="NCBI Taxonomy" id="412755"/>
    <lineage>
        <taxon>unclassified sequences</taxon>
        <taxon>metagenomes</taxon>
        <taxon>ecological metagenomes</taxon>
    </lineage>
</organism>
<keyword evidence="3" id="KW-0560">Oxidoreductase</keyword>
<dbReference type="InterPro" id="IPR009051">
    <property type="entry name" value="Helical_ferredxn"/>
</dbReference>
<name>X0ZAR1_9ZZZZ</name>
<dbReference type="GO" id="GO:0051539">
    <property type="term" value="F:4 iron, 4 sulfur cluster binding"/>
    <property type="evidence" value="ECO:0007669"/>
    <property type="project" value="UniProtKB-KW"/>
</dbReference>
<accession>X0ZAR1</accession>
<comment type="caution">
    <text evidence="7">The sequence shown here is derived from an EMBL/GenBank/DDBJ whole genome shotgun (WGS) entry which is preliminary data.</text>
</comment>
<dbReference type="PROSITE" id="PS00198">
    <property type="entry name" value="4FE4S_FER_1"/>
    <property type="match status" value="1"/>
</dbReference>
<evidence type="ECO:0000259" key="6">
    <source>
        <dbReference type="Pfam" id="PF13183"/>
    </source>
</evidence>
<dbReference type="InterPro" id="IPR051460">
    <property type="entry name" value="HdrC_iron-sulfur_subunit"/>
</dbReference>
<evidence type="ECO:0000256" key="1">
    <source>
        <dbReference type="ARBA" id="ARBA00022485"/>
    </source>
</evidence>
<evidence type="ECO:0000256" key="5">
    <source>
        <dbReference type="ARBA" id="ARBA00023014"/>
    </source>
</evidence>
<dbReference type="GO" id="GO:0005886">
    <property type="term" value="C:plasma membrane"/>
    <property type="evidence" value="ECO:0007669"/>
    <property type="project" value="TreeGrafter"/>
</dbReference>
<dbReference type="InterPro" id="IPR017900">
    <property type="entry name" value="4Fe4S_Fe_S_CS"/>
</dbReference>
<dbReference type="Pfam" id="PF13183">
    <property type="entry name" value="Fer4_8"/>
    <property type="match status" value="1"/>
</dbReference>
<keyword evidence="1" id="KW-0004">4Fe-4S</keyword>
<keyword evidence="5" id="KW-0411">Iron-sulfur</keyword>
<dbReference type="PANTHER" id="PTHR43255">
    <property type="entry name" value="IRON-SULFUR-BINDING OXIDOREDUCTASE FADF-RELATED-RELATED"/>
    <property type="match status" value="1"/>
</dbReference>
<dbReference type="GO" id="GO:0016491">
    <property type="term" value="F:oxidoreductase activity"/>
    <property type="evidence" value="ECO:0007669"/>
    <property type="project" value="UniProtKB-KW"/>
</dbReference>
<dbReference type="Gene3D" id="1.10.1060.10">
    <property type="entry name" value="Alpha-helical ferredoxin"/>
    <property type="match status" value="1"/>
</dbReference>
<dbReference type="PANTHER" id="PTHR43255:SF1">
    <property type="entry name" value="IRON-SULFUR-BINDING OXIDOREDUCTASE FADF-RELATED"/>
    <property type="match status" value="1"/>
</dbReference>
<dbReference type="GO" id="GO:0046872">
    <property type="term" value="F:metal ion binding"/>
    <property type="evidence" value="ECO:0007669"/>
    <property type="project" value="UniProtKB-KW"/>
</dbReference>
<feature type="domain" description="4Fe-4S ferredoxin-type" evidence="6">
    <location>
        <begin position="46"/>
        <end position="106"/>
    </location>
</feature>
<evidence type="ECO:0000256" key="4">
    <source>
        <dbReference type="ARBA" id="ARBA00023004"/>
    </source>
</evidence>
<evidence type="ECO:0000256" key="3">
    <source>
        <dbReference type="ARBA" id="ARBA00023002"/>
    </source>
</evidence>
<reference evidence="7" key="1">
    <citation type="journal article" date="2014" name="Front. Microbiol.">
        <title>High frequency of phylogenetically diverse reductive dehalogenase-homologous genes in deep subseafloor sedimentary metagenomes.</title>
        <authorList>
            <person name="Kawai M."/>
            <person name="Futagami T."/>
            <person name="Toyoda A."/>
            <person name="Takaki Y."/>
            <person name="Nishi S."/>
            <person name="Hori S."/>
            <person name="Arai W."/>
            <person name="Tsubouchi T."/>
            <person name="Morono Y."/>
            <person name="Uchiyama I."/>
            <person name="Ito T."/>
            <person name="Fujiyama A."/>
            <person name="Inagaki F."/>
            <person name="Takami H."/>
        </authorList>
    </citation>
    <scope>NUCLEOTIDE SEQUENCE</scope>
    <source>
        <strain evidence="7">Expedition CK06-06</strain>
    </source>
</reference>
<gene>
    <name evidence="7" type="ORF">S01H4_10611</name>
</gene>
<evidence type="ECO:0000313" key="7">
    <source>
        <dbReference type="EMBL" id="GAG66314.1"/>
    </source>
</evidence>
<keyword evidence="4" id="KW-0408">Iron</keyword>
<proteinExistence type="predicted"/>
<dbReference type="AlphaFoldDB" id="X0ZAR1"/>
<sequence length="154" mass="17109">NLPVLAQKIFKSNESGGVEMRTEISVKDIKSKFLDKVEELSEENIYACYQCGKCSAGCPSISEMDISPCEIIRLVQLGQEKEVLNSKTIWICSSCFTCVTRCPKGVDLAKVMEALRQITLRKNVDYVSPLSIPKEVLSQVPQIALVSSLRKFSS</sequence>
<evidence type="ECO:0000256" key="2">
    <source>
        <dbReference type="ARBA" id="ARBA00022723"/>
    </source>
</evidence>
<dbReference type="EMBL" id="BART01004100">
    <property type="protein sequence ID" value="GAG66314.1"/>
    <property type="molecule type" value="Genomic_DNA"/>
</dbReference>
<dbReference type="InterPro" id="IPR017896">
    <property type="entry name" value="4Fe4S_Fe-S-bd"/>
</dbReference>
<dbReference type="SUPFAM" id="SSF46548">
    <property type="entry name" value="alpha-helical ferredoxin"/>
    <property type="match status" value="1"/>
</dbReference>
<keyword evidence="2" id="KW-0479">Metal-binding</keyword>
<protein>
    <recommendedName>
        <fullName evidence="6">4Fe-4S ferredoxin-type domain-containing protein</fullName>
    </recommendedName>
</protein>